<dbReference type="UniPathway" id="UPA00219"/>
<keyword evidence="10" id="KW-1185">Reference proteome</keyword>
<comment type="pathway">
    <text evidence="8">Cell wall biogenesis; peptidoglycan biosynthesis.</text>
</comment>
<dbReference type="InterPro" id="IPR001920">
    <property type="entry name" value="Asp/Glu_race"/>
</dbReference>
<feature type="binding site" evidence="8">
    <location>
        <begin position="7"/>
        <end position="8"/>
    </location>
    <ligand>
        <name>substrate</name>
    </ligand>
</feature>
<comment type="similarity">
    <text evidence="8">Belongs to the aspartate/glutamate racemases family.</text>
</comment>
<comment type="catalytic activity">
    <reaction evidence="1 8">
        <text>L-glutamate = D-glutamate</text>
        <dbReference type="Rhea" id="RHEA:12813"/>
        <dbReference type="ChEBI" id="CHEBI:29985"/>
        <dbReference type="ChEBI" id="CHEBI:29986"/>
        <dbReference type="EC" id="5.1.1.3"/>
    </reaction>
</comment>
<evidence type="ECO:0000256" key="2">
    <source>
        <dbReference type="ARBA" id="ARBA00013090"/>
    </source>
</evidence>
<dbReference type="KEGG" id="vpy:HZI73_06860"/>
<evidence type="ECO:0000256" key="7">
    <source>
        <dbReference type="ARBA" id="ARBA00070053"/>
    </source>
</evidence>
<feature type="binding site" evidence="8">
    <location>
        <begin position="71"/>
        <end position="72"/>
    </location>
    <ligand>
        <name>substrate</name>
    </ligand>
</feature>
<dbReference type="PANTHER" id="PTHR21198">
    <property type="entry name" value="GLUTAMATE RACEMASE"/>
    <property type="match status" value="1"/>
</dbReference>
<evidence type="ECO:0000256" key="3">
    <source>
        <dbReference type="ARBA" id="ARBA00022960"/>
    </source>
</evidence>
<dbReference type="Proteomes" id="UP000683246">
    <property type="component" value="Chromosome"/>
</dbReference>
<dbReference type="FunFam" id="3.40.50.1860:FF:000002">
    <property type="entry name" value="Glutamate racemase"/>
    <property type="match status" value="1"/>
</dbReference>
<feature type="active site" description="Proton donor/acceptor" evidence="8">
    <location>
        <position position="180"/>
    </location>
</feature>
<dbReference type="PANTHER" id="PTHR21198:SF3">
    <property type="entry name" value="GLUTAMATE RACEMASE"/>
    <property type="match status" value="1"/>
</dbReference>
<feature type="active site" description="Proton donor/acceptor" evidence="8">
    <location>
        <position position="70"/>
    </location>
</feature>
<comment type="function">
    <text evidence="8">Provides the (R)-glutamate required for cell wall biosynthesis.</text>
</comment>
<evidence type="ECO:0000256" key="1">
    <source>
        <dbReference type="ARBA" id="ARBA00001602"/>
    </source>
</evidence>
<protein>
    <recommendedName>
        <fullName evidence="7 8">Glutamate racemase</fullName>
        <ecNumber evidence="2 8">5.1.1.3</ecNumber>
    </recommendedName>
</protein>
<name>A0A8J8MI58_9FIRM</name>
<dbReference type="Pfam" id="PF01177">
    <property type="entry name" value="Asp_Glu_race"/>
    <property type="match status" value="1"/>
</dbReference>
<feature type="binding site" evidence="8">
    <location>
        <begin position="39"/>
        <end position="40"/>
    </location>
    <ligand>
        <name>substrate</name>
    </ligand>
</feature>
<dbReference type="Gene3D" id="3.40.50.1860">
    <property type="match status" value="2"/>
</dbReference>
<keyword evidence="3 8" id="KW-0133">Cell shape</keyword>
<dbReference type="InterPro" id="IPR018187">
    <property type="entry name" value="Asp/Glu_racemase_AS_1"/>
</dbReference>
<evidence type="ECO:0000256" key="6">
    <source>
        <dbReference type="ARBA" id="ARBA00023316"/>
    </source>
</evidence>
<dbReference type="InterPro" id="IPR015942">
    <property type="entry name" value="Asp/Glu/hydantoin_racemase"/>
</dbReference>
<gene>
    <name evidence="8 9" type="primary">murI</name>
    <name evidence="9" type="ORF">HZI73_06860</name>
</gene>
<dbReference type="EC" id="5.1.1.3" evidence="2 8"/>
<sequence>MKIGIFDSGIGGITVLHEALKVMPHEEFIYYADSEHAPYGTKPKEEVKDYVEQVVQFLEEKQIDVLVIACNTATSIAVKELRERYDFPIIGMEPAVKYALEQEKEKRILVTATDLTLKEEKYQHLVNKHDALARVDSLALPKLVELAEQNTFEREEVMAYLQDVLAPFDFDLYGAIVLGCTHFPYFKRFIQEIVPEHVKVYDGNLGTIRHLKRVLTNKHLSFSEHGGSIAFYYAGEEDSHNTILNSYLKRLT</sequence>
<evidence type="ECO:0000313" key="10">
    <source>
        <dbReference type="Proteomes" id="UP000683246"/>
    </source>
</evidence>
<dbReference type="EMBL" id="CP058649">
    <property type="protein sequence ID" value="QUI22039.1"/>
    <property type="molecule type" value="Genomic_DNA"/>
</dbReference>
<dbReference type="PROSITE" id="PS00923">
    <property type="entry name" value="ASP_GLU_RACEMASE_1"/>
    <property type="match status" value="1"/>
</dbReference>
<keyword evidence="5 8" id="KW-0413">Isomerase</keyword>
<evidence type="ECO:0000256" key="5">
    <source>
        <dbReference type="ARBA" id="ARBA00023235"/>
    </source>
</evidence>
<dbReference type="RefSeq" id="WP_212697515.1">
    <property type="nucleotide sequence ID" value="NZ_CP058649.1"/>
</dbReference>
<organism evidence="9 10">
    <name type="scientific">Vallitalea pronyensis</name>
    <dbReference type="NCBI Taxonomy" id="1348613"/>
    <lineage>
        <taxon>Bacteria</taxon>
        <taxon>Bacillati</taxon>
        <taxon>Bacillota</taxon>
        <taxon>Clostridia</taxon>
        <taxon>Lachnospirales</taxon>
        <taxon>Vallitaleaceae</taxon>
        <taxon>Vallitalea</taxon>
    </lineage>
</organism>
<proteinExistence type="inferred from homology"/>
<evidence type="ECO:0000313" key="9">
    <source>
        <dbReference type="EMBL" id="QUI22039.1"/>
    </source>
</evidence>
<accession>A0A8J8MI58</accession>
<dbReference type="SUPFAM" id="SSF53681">
    <property type="entry name" value="Aspartate/glutamate racemase"/>
    <property type="match status" value="2"/>
</dbReference>
<keyword evidence="6 8" id="KW-0961">Cell wall biogenesis/degradation</keyword>
<dbReference type="GO" id="GO:0008881">
    <property type="term" value="F:glutamate racemase activity"/>
    <property type="evidence" value="ECO:0007669"/>
    <property type="project" value="UniProtKB-UniRule"/>
</dbReference>
<feature type="binding site" evidence="8">
    <location>
        <begin position="181"/>
        <end position="182"/>
    </location>
    <ligand>
        <name>substrate</name>
    </ligand>
</feature>
<dbReference type="GO" id="GO:0071555">
    <property type="term" value="P:cell wall organization"/>
    <property type="evidence" value="ECO:0007669"/>
    <property type="project" value="UniProtKB-KW"/>
</dbReference>
<evidence type="ECO:0000256" key="8">
    <source>
        <dbReference type="HAMAP-Rule" id="MF_00258"/>
    </source>
</evidence>
<dbReference type="GO" id="GO:0009252">
    <property type="term" value="P:peptidoglycan biosynthetic process"/>
    <property type="evidence" value="ECO:0007669"/>
    <property type="project" value="UniProtKB-UniRule"/>
</dbReference>
<dbReference type="InterPro" id="IPR004391">
    <property type="entry name" value="Glu_race"/>
</dbReference>
<dbReference type="HAMAP" id="MF_00258">
    <property type="entry name" value="Glu_racemase"/>
    <property type="match status" value="1"/>
</dbReference>
<evidence type="ECO:0000256" key="4">
    <source>
        <dbReference type="ARBA" id="ARBA00022984"/>
    </source>
</evidence>
<dbReference type="AlphaFoldDB" id="A0A8J8MI58"/>
<dbReference type="NCBIfam" id="TIGR00067">
    <property type="entry name" value="glut_race"/>
    <property type="match status" value="1"/>
</dbReference>
<dbReference type="GO" id="GO:0008360">
    <property type="term" value="P:regulation of cell shape"/>
    <property type="evidence" value="ECO:0007669"/>
    <property type="project" value="UniProtKB-KW"/>
</dbReference>
<reference evidence="9" key="1">
    <citation type="submission" date="2020-07" db="EMBL/GenBank/DDBJ databases">
        <title>Vallitalea pronyensis genome.</title>
        <authorList>
            <person name="Postec A."/>
        </authorList>
    </citation>
    <scope>NUCLEOTIDE SEQUENCE</scope>
    <source>
        <strain evidence="9">FatNI3</strain>
    </source>
</reference>
<keyword evidence="4 8" id="KW-0573">Peptidoglycan synthesis</keyword>